<dbReference type="GeneID" id="20353352"/>
<feature type="compositionally biased region" description="Polar residues" evidence="2">
    <location>
        <begin position="1"/>
        <end position="17"/>
    </location>
</feature>
<dbReference type="GO" id="GO:1905143">
    <property type="term" value="P:eukaryotic translation initiation factor 2 complex assembly"/>
    <property type="evidence" value="ECO:0007669"/>
    <property type="project" value="EnsemblFungi"/>
</dbReference>
<feature type="compositionally biased region" description="Acidic residues" evidence="2">
    <location>
        <begin position="370"/>
        <end position="382"/>
    </location>
</feature>
<evidence type="ECO:0000313" key="5">
    <source>
        <dbReference type="Proteomes" id="UP000006039"/>
    </source>
</evidence>
<dbReference type="VEuPathDB" id="FungiDB:GGTG_12894"/>
<keyword evidence="3" id="KW-0131">Cell cycle</keyword>
<comment type="similarity">
    <text evidence="1">Belongs to the CDC123 family.</text>
</comment>
<dbReference type="GO" id="GO:0051301">
    <property type="term" value="P:cell division"/>
    <property type="evidence" value="ECO:0007669"/>
    <property type="project" value="UniProtKB-KW"/>
</dbReference>
<proteinExistence type="inferred from homology"/>
<feature type="compositionally biased region" description="Acidic residues" evidence="2">
    <location>
        <begin position="89"/>
        <end position="98"/>
    </location>
</feature>
<evidence type="ECO:0000256" key="2">
    <source>
        <dbReference type="SAM" id="MobiDB-lite"/>
    </source>
</evidence>
<dbReference type="AlphaFoldDB" id="J3PHB5"/>
<feature type="region of interest" description="Disordered" evidence="2">
    <location>
        <begin position="349"/>
        <end position="401"/>
    </location>
</feature>
<keyword evidence="5" id="KW-1185">Reference proteome</keyword>
<dbReference type="RefSeq" id="XP_009229060.1">
    <property type="nucleotide sequence ID" value="XM_009230796.1"/>
</dbReference>
<sequence>MPSFENGSIAQEPSGSTPAQQPPAQFPPVSRSHILNCSYDAWFPSTAPRYRTSCLKSSIIRLSPEFVDYLREDGIILADEEATSREAGGDEGPDDDWEPSIATGVFQPQPGSDSDSDSEDGDEHHARRLPPNLRFPELHQQIRDEIKRLGGQVVPKLNWSSPKDATWIMMDKNTMRCTTPDDVYLLLKSSSFISHDLENAFDGCISAANHRQQQTRGTPDAPTTLGFAPVLVLRPYFKPQTALEFRCFVKQRNLVAISQRDLKHYPFLAGLRESIVDRVMDLFESALRFTFPDGSFVFDVYIPEGSDGASDGLSRARLIDINPWAPRTDSLLFDWEELLDIRVPRPVLGTRGESDGQDAAVPESQSDAGETTDEDDGEDDLEPELRLVDEDDPITSNLLSSQYSAHKLPKDVVDASAAGEGGLRVFAEEWKRMVDRSSNARE</sequence>
<dbReference type="PANTHER" id="PTHR15323:SF6">
    <property type="entry name" value="CELL DIVISION CYCLE PROTEIN 123 HOMOLOG"/>
    <property type="match status" value="1"/>
</dbReference>
<protein>
    <submittedName>
        <fullName evidence="3">Cell division cycle protein 123</fullName>
    </submittedName>
</protein>
<dbReference type="GO" id="GO:0044183">
    <property type="term" value="F:protein folding chaperone"/>
    <property type="evidence" value="ECO:0007669"/>
    <property type="project" value="EnsemblFungi"/>
</dbReference>
<dbReference type="EMBL" id="GL385404">
    <property type="protein sequence ID" value="EJT69275.1"/>
    <property type="molecule type" value="Genomic_DNA"/>
</dbReference>
<dbReference type="GO" id="GO:0005737">
    <property type="term" value="C:cytoplasm"/>
    <property type="evidence" value="ECO:0007669"/>
    <property type="project" value="TreeGrafter"/>
</dbReference>
<evidence type="ECO:0000256" key="1">
    <source>
        <dbReference type="ARBA" id="ARBA00011047"/>
    </source>
</evidence>
<feature type="region of interest" description="Disordered" evidence="2">
    <location>
        <begin position="1"/>
        <end position="29"/>
    </location>
</feature>
<evidence type="ECO:0000313" key="4">
    <source>
        <dbReference type="EnsemblFungi" id="EJT69275"/>
    </source>
</evidence>
<gene>
    <name evidence="4" type="primary">20353352</name>
    <name evidence="3" type="ORF">GGTG_12894</name>
</gene>
<dbReference type="Pfam" id="PF07065">
    <property type="entry name" value="D123"/>
    <property type="match status" value="1"/>
</dbReference>
<reference evidence="4" key="4">
    <citation type="journal article" date="2015" name="G3 (Bethesda)">
        <title>Genome sequences of three phytopathogenic species of the Magnaporthaceae family of fungi.</title>
        <authorList>
            <person name="Okagaki L.H."/>
            <person name="Nunes C.C."/>
            <person name="Sailsbery J."/>
            <person name="Clay B."/>
            <person name="Brown D."/>
            <person name="John T."/>
            <person name="Oh Y."/>
            <person name="Young N."/>
            <person name="Fitzgerald M."/>
            <person name="Haas B.J."/>
            <person name="Zeng Q."/>
            <person name="Young S."/>
            <person name="Adiconis X."/>
            <person name="Fan L."/>
            <person name="Levin J.Z."/>
            <person name="Mitchell T.K."/>
            <person name="Okubara P.A."/>
            <person name="Farman M.L."/>
            <person name="Kohn L.M."/>
            <person name="Birren B."/>
            <person name="Ma L.-J."/>
            <person name="Dean R.A."/>
        </authorList>
    </citation>
    <scope>NUCLEOTIDE SEQUENCE</scope>
    <source>
        <strain evidence="4">R3-111a-1</strain>
    </source>
</reference>
<dbReference type="GO" id="GO:0005524">
    <property type="term" value="F:ATP binding"/>
    <property type="evidence" value="ECO:0007669"/>
    <property type="project" value="EnsemblFungi"/>
</dbReference>
<accession>J3PHB5</accession>
<dbReference type="STRING" id="644352.J3PHB5"/>
<organism evidence="3">
    <name type="scientific">Gaeumannomyces tritici (strain R3-111a-1)</name>
    <name type="common">Wheat and barley take-all root rot fungus</name>
    <name type="synonym">Gaeumannomyces graminis var. tritici</name>
    <dbReference type="NCBI Taxonomy" id="644352"/>
    <lineage>
        <taxon>Eukaryota</taxon>
        <taxon>Fungi</taxon>
        <taxon>Dikarya</taxon>
        <taxon>Ascomycota</taxon>
        <taxon>Pezizomycotina</taxon>
        <taxon>Sordariomycetes</taxon>
        <taxon>Sordariomycetidae</taxon>
        <taxon>Magnaporthales</taxon>
        <taxon>Magnaporthaceae</taxon>
        <taxon>Gaeumannomyces</taxon>
    </lineage>
</organism>
<dbReference type="OrthoDB" id="360540at2759"/>
<dbReference type="PANTHER" id="PTHR15323">
    <property type="entry name" value="D123 PROTEIN"/>
    <property type="match status" value="1"/>
</dbReference>
<reference evidence="3" key="2">
    <citation type="submission" date="2010-07" db="EMBL/GenBank/DDBJ databases">
        <authorList>
            <consortium name="The Broad Institute Genome Sequencing Platform"/>
            <consortium name="Broad Institute Genome Sequencing Center for Infectious Disease"/>
            <person name="Ma L.-J."/>
            <person name="Dead R."/>
            <person name="Young S."/>
            <person name="Zeng Q."/>
            <person name="Koehrsen M."/>
            <person name="Alvarado L."/>
            <person name="Berlin A."/>
            <person name="Chapman S.B."/>
            <person name="Chen Z."/>
            <person name="Freedman E."/>
            <person name="Gellesch M."/>
            <person name="Goldberg J."/>
            <person name="Griggs A."/>
            <person name="Gujja S."/>
            <person name="Heilman E.R."/>
            <person name="Heiman D."/>
            <person name="Hepburn T."/>
            <person name="Howarth C."/>
            <person name="Jen D."/>
            <person name="Larson L."/>
            <person name="Mehta T."/>
            <person name="Neiman D."/>
            <person name="Pearson M."/>
            <person name="Roberts A."/>
            <person name="Saif S."/>
            <person name="Shea T."/>
            <person name="Shenoy N."/>
            <person name="Sisk P."/>
            <person name="Stolte C."/>
            <person name="Sykes S."/>
            <person name="Walk T."/>
            <person name="White J."/>
            <person name="Yandava C."/>
            <person name="Haas B."/>
            <person name="Nusbaum C."/>
            <person name="Birren B."/>
        </authorList>
    </citation>
    <scope>NUCLEOTIDE SEQUENCE</scope>
    <source>
        <strain evidence="3">R3-111a-1</strain>
    </source>
</reference>
<reference evidence="3" key="3">
    <citation type="submission" date="2010-09" db="EMBL/GenBank/DDBJ databases">
        <title>Annotation of Gaeumannomyces graminis var. tritici R3-111a-1.</title>
        <authorList>
            <consortium name="The Broad Institute Genome Sequencing Platform"/>
            <person name="Ma L.-J."/>
            <person name="Dead R."/>
            <person name="Young S.K."/>
            <person name="Zeng Q."/>
            <person name="Gargeya S."/>
            <person name="Fitzgerald M."/>
            <person name="Haas B."/>
            <person name="Abouelleil A."/>
            <person name="Alvarado L."/>
            <person name="Arachchi H.M."/>
            <person name="Berlin A."/>
            <person name="Brown A."/>
            <person name="Chapman S.B."/>
            <person name="Chen Z."/>
            <person name="Dunbar C."/>
            <person name="Freedman E."/>
            <person name="Gearin G."/>
            <person name="Gellesch M."/>
            <person name="Goldberg J."/>
            <person name="Griggs A."/>
            <person name="Gujja S."/>
            <person name="Heiman D."/>
            <person name="Howarth C."/>
            <person name="Larson L."/>
            <person name="Lui A."/>
            <person name="MacDonald P.J.P."/>
            <person name="Mehta T."/>
            <person name="Montmayeur A."/>
            <person name="Murphy C."/>
            <person name="Neiman D."/>
            <person name="Pearson M."/>
            <person name="Priest M."/>
            <person name="Roberts A."/>
            <person name="Saif S."/>
            <person name="Shea T."/>
            <person name="Shenoy N."/>
            <person name="Sisk P."/>
            <person name="Stolte C."/>
            <person name="Sykes S."/>
            <person name="Yandava C."/>
            <person name="Wortman J."/>
            <person name="Nusbaum C."/>
            <person name="Birren B."/>
        </authorList>
    </citation>
    <scope>NUCLEOTIDE SEQUENCE</scope>
    <source>
        <strain evidence="3">R3-111a-1</strain>
    </source>
</reference>
<reference evidence="5" key="1">
    <citation type="submission" date="2010-07" db="EMBL/GenBank/DDBJ databases">
        <title>The genome sequence of Gaeumannomyces graminis var. tritici strain R3-111a-1.</title>
        <authorList>
            <consortium name="The Broad Institute Genome Sequencing Platform"/>
            <person name="Ma L.-J."/>
            <person name="Dead R."/>
            <person name="Young S."/>
            <person name="Zeng Q."/>
            <person name="Koehrsen M."/>
            <person name="Alvarado L."/>
            <person name="Berlin A."/>
            <person name="Chapman S.B."/>
            <person name="Chen Z."/>
            <person name="Freedman E."/>
            <person name="Gellesch M."/>
            <person name="Goldberg J."/>
            <person name="Griggs A."/>
            <person name="Gujja S."/>
            <person name="Heilman E.R."/>
            <person name="Heiman D."/>
            <person name="Hepburn T."/>
            <person name="Howarth C."/>
            <person name="Jen D."/>
            <person name="Larson L."/>
            <person name="Mehta T."/>
            <person name="Neiman D."/>
            <person name="Pearson M."/>
            <person name="Roberts A."/>
            <person name="Saif S."/>
            <person name="Shea T."/>
            <person name="Shenoy N."/>
            <person name="Sisk P."/>
            <person name="Stolte C."/>
            <person name="Sykes S."/>
            <person name="Walk T."/>
            <person name="White J."/>
            <person name="Yandava C."/>
            <person name="Haas B."/>
            <person name="Nusbaum C."/>
            <person name="Birren B."/>
        </authorList>
    </citation>
    <scope>NUCLEOTIDE SEQUENCE [LARGE SCALE GENOMIC DNA]</scope>
    <source>
        <strain evidence="5">R3-111a-1</strain>
    </source>
</reference>
<dbReference type="HOGENOM" id="CLU_034402_2_0_1"/>
<feature type="region of interest" description="Disordered" evidence="2">
    <location>
        <begin position="80"/>
        <end position="135"/>
    </location>
</feature>
<reference evidence="4" key="5">
    <citation type="submission" date="2018-04" db="UniProtKB">
        <authorList>
            <consortium name="EnsemblFungi"/>
        </authorList>
    </citation>
    <scope>IDENTIFICATION</scope>
    <source>
        <strain evidence="4">R3-111a-1</strain>
    </source>
</reference>
<dbReference type="EnsemblFungi" id="EJT69275">
    <property type="protein sequence ID" value="EJT69275"/>
    <property type="gene ID" value="GGTG_12894"/>
</dbReference>
<evidence type="ECO:0000313" key="3">
    <source>
        <dbReference type="EMBL" id="EJT69275.1"/>
    </source>
</evidence>
<dbReference type="GO" id="GO:0000287">
    <property type="term" value="F:magnesium ion binding"/>
    <property type="evidence" value="ECO:0007669"/>
    <property type="project" value="EnsemblFungi"/>
</dbReference>
<dbReference type="FunCoup" id="J3PHB5">
    <property type="interactions" value="710"/>
</dbReference>
<dbReference type="eggNOG" id="KOG2983">
    <property type="taxonomic scope" value="Eukaryota"/>
</dbReference>
<dbReference type="InterPro" id="IPR009772">
    <property type="entry name" value="CDC123"/>
</dbReference>
<name>J3PHB5_GAET3</name>
<dbReference type="Proteomes" id="UP000006039">
    <property type="component" value="Unassembled WGS sequence"/>
</dbReference>
<keyword evidence="3" id="KW-0132">Cell division</keyword>